<evidence type="ECO:0000313" key="10">
    <source>
        <dbReference type="EMBL" id="KAF2654568.1"/>
    </source>
</evidence>
<dbReference type="AlphaFoldDB" id="A0A6A6T6W7"/>
<dbReference type="EMBL" id="MU004362">
    <property type="protein sequence ID" value="KAF2654568.1"/>
    <property type="molecule type" value="Genomic_DNA"/>
</dbReference>
<evidence type="ECO:0000256" key="8">
    <source>
        <dbReference type="SAM" id="Phobius"/>
    </source>
</evidence>
<keyword evidence="11" id="KW-1185">Reference proteome</keyword>
<sequence>MAKPYPNAQQLLALQATERVMSVMSLIGSIFIVSTFLRWHFFRKPINRLVFYASFGNIMANLATLISTEAVPGAGEDPTPLCRFQGILIQWFMMADSLWVFCMALNVMLVFFYQFNSGKLRRLEKYYLAFSYGLPFTPALIYVVVEQTTGQRIYGGATIWCWVDPRVEWLRIAFFYGPIWVMVIATMGIYIFTGKKIMEQRNVLRGFSQQKRYSRPPPNPAMPGHYINESRSSLASTRYLTTTIESPTASANRSPTSPRFQNLSWPRRKGTEDSIQKDDKSSFYKVASNYKGSVGDKEAPTVRSMSIHRHGPNGRRTQAMAGNAAAWGYFKVAFLMFAALIIVWVPSTVNRLQQFIDKGHPVFGLNLASAFVLPLQGFWNSMVYISTSWPECKRAIRDLLKKDTSNASQETTDDRRGSEHTLAAQPTDYDSDGPLDLNEILQQNRATPPLHSRLSSSDTSKKSLSSRHRER</sequence>
<evidence type="ECO:0000313" key="11">
    <source>
        <dbReference type="Proteomes" id="UP000799324"/>
    </source>
</evidence>
<reference evidence="10" key="1">
    <citation type="journal article" date="2020" name="Stud. Mycol.">
        <title>101 Dothideomycetes genomes: a test case for predicting lifestyles and emergence of pathogens.</title>
        <authorList>
            <person name="Haridas S."/>
            <person name="Albert R."/>
            <person name="Binder M."/>
            <person name="Bloem J."/>
            <person name="Labutti K."/>
            <person name="Salamov A."/>
            <person name="Andreopoulos B."/>
            <person name="Baker S."/>
            <person name="Barry K."/>
            <person name="Bills G."/>
            <person name="Bluhm B."/>
            <person name="Cannon C."/>
            <person name="Castanera R."/>
            <person name="Culley D."/>
            <person name="Daum C."/>
            <person name="Ezra D."/>
            <person name="Gonzalez J."/>
            <person name="Henrissat B."/>
            <person name="Kuo A."/>
            <person name="Liang C."/>
            <person name="Lipzen A."/>
            <person name="Lutzoni F."/>
            <person name="Magnuson J."/>
            <person name="Mondo S."/>
            <person name="Nolan M."/>
            <person name="Ohm R."/>
            <person name="Pangilinan J."/>
            <person name="Park H.-J."/>
            <person name="Ramirez L."/>
            <person name="Alfaro M."/>
            <person name="Sun H."/>
            <person name="Tritt A."/>
            <person name="Yoshinaga Y."/>
            <person name="Zwiers L.-H."/>
            <person name="Turgeon B."/>
            <person name="Goodwin S."/>
            <person name="Spatafora J."/>
            <person name="Crous P."/>
            <person name="Grigoriev I."/>
        </authorList>
    </citation>
    <scope>NUCLEOTIDE SEQUENCE</scope>
    <source>
        <strain evidence="10">CBS 122681</strain>
    </source>
</reference>
<dbReference type="InterPro" id="IPR017981">
    <property type="entry name" value="GPCR_2-like_7TM"/>
</dbReference>
<dbReference type="PROSITE" id="PS00152">
    <property type="entry name" value="ATPASE_ALPHA_BETA"/>
    <property type="match status" value="1"/>
</dbReference>
<evidence type="ECO:0000256" key="5">
    <source>
        <dbReference type="ARBA" id="ARBA00023065"/>
    </source>
</evidence>
<feature type="transmembrane region" description="Helical" evidence="8">
    <location>
        <begin position="126"/>
        <end position="145"/>
    </location>
</feature>
<evidence type="ECO:0000256" key="2">
    <source>
        <dbReference type="ARBA" id="ARBA00022448"/>
    </source>
</evidence>
<evidence type="ECO:0000256" key="4">
    <source>
        <dbReference type="ARBA" id="ARBA00022989"/>
    </source>
</evidence>
<dbReference type="PANTHER" id="PTHR23112">
    <property type="entry name" value="G PROTEIN-COUPLED RECEPTOR 157-RELATED"/>
    <property type="match status" value="1"/>
</dbReference>
<dbReference type="InterPro" id="IPR020003">
    <property type="entry name" value="ATPase_a/bsu_AS"/>
</dbReference>
<feature type="transmembrane region" description="Helical" evidence="8">
    <location>
        <begin position="49"/>
        <end position="68"/>
    </location>
</feature>
<proteinExistence type="predicted"/>
<feature type="region of interest" description="Disordered" evidence="7">
    <location>
        <begin position="404"/>
        <end position="471"/>
    </location>
</feature>
<keyword evidence="2" id="KW-0813">Transport</keyword>
<name>A0A6A6T6W7_9PLEO</name>
<dbReference type="PRINTS" id="PR02001">
    <property type="entry name" value="GCR1CAMPR"/>
</dbReference>
<keyword evidence="4 8" id="KW-1133">Transmembrane helix</keyword>
<dbReference type="PROSITE" id="PS50261">
    <property type="entry name" value="G_PROTEIN_RECEP_F2_4"/>
    <property type="match status" value="1"/>
</dbReference>
<dbReference type="GO" id="GO:0005524">
    <property type="term" value="F:ATP binding"/>
    <property type="evidence" value="ECO:0007669"/>
    <property type="project" value="InterPro"/>
</dbReference>
<keyword evidence="3 8" id="KW-0812">Transmembrane</keyword>
<feature type="transmembrane region" description="Helical" evidence="8">
    <location>
        <begin position="324"/>
        <end position="345"/>
    </location>
</feature>
<feature type="transmembrane region" description="Helical" evidence="8">
    <location>
        <begin position="172"/>
        <end position="192"/>
    </location>
</feature>
<feature type="compositionally biased region" description="Polar residues" evidence="7">
    <location>
        <begin position="245"/>
        <end position="264"/>
    </location>
</feature>
<keyword evidence="10" id="KW-0675">Receptor</keyword>
<dbReference type="InterPro" id="IPR022343">
    <property type="entry name" value="GCR1-cAMP_receptor"/>
</dbReference>
<evidence type="ECO:0000256" key="1">
    <source>
        <dbReference type="ARBA" id="ARBA00004141"/>
    </source>
</evidence>
<accession>A0A6A6T6W7</accession>
<dbReference type="Gene3D" id="1.20.1070.10">
    <property type="entry name" value="Rhodopsin 7-helix transmembrane proteins"/>
    <property type="match status" value="1"/>
</dbReference>
<feature type="region of interest" description="Disordered" evidence="7">
    <location>
        <begin position="245"/>
        <end position="277"/>
    </location>
</feature>
<dbReference type="SUPFAM" id="SSF81321">
    <property type="entry name" value="Family A G protein-coupled receptor-like"/>
    <property type="match status" value="1"/>
</dbReference>
<organism evidence="10 11">
    <name type="scientific">Lophiostoma macrostomum CBS 122681</name>
    <dbReference type="NCBI Taxonomy" id="1314788"/>
    <lineage>
        <taxon>Eukaryota</taxon>
        <taxon>Fungi</taxon>
        <taxon>Dikarya</taxon>
        <taxon>Ascomycota</taxon>
        <taxon>Pezizomycotina</taxon>
        <taxon>Dothideomycetes</taxon>
        <taxon>Pleosporomycetidae</taxon>
        <taxon>Pleosporales</taxon>
        <taxon>Lophiostomataceae</taxon>
        <taxon>Lophiostoma</taxon>
    </lineage>
</organism>
<feature type="transmembrane region" description="Helical" evidence="8">
    <location>
        <begin position="20"/>
        <end position="37"/>
    </location>
</feature>
<dbReference type="GO" id="GO:0007189">
    <property type="term" value="P:adenylate cyclase-activating G protein-coupled receptor signaling pathway"/>
    <property type="evidence" value="ECO:0007669"/>
    <property type="project" value="TreeGrafter"/>
</dbReference>
<feature type="transmembrane region" description="Helical" evidence="8">
    <location>
        <begin position="88"/>
        <end position="114"/>
    </location>
</feature>
<evidence type="ECO:0000259" key="9">
    <source>
        <dbReference type="PROSITE" id="PS50261"/>
    </source>
</evidence>
<dbReference type="OrthoDB" id="18453at2759"/>
<gene>
    <name evidence="10" type="ORF">K491DRAFT_600632</name>
</gene>
<dbReference type="GO" id="GO:0007166">
    <property type="term" value="P:cell surface receptor signaling pathway"/>
    <property type="evidence" value="ECO:0007669"/>
    <property type="project" value="InterPro"/>
</dbReference>
<dbReference type="Pfam" id="PF05462">
    <property type="entry name" value="Dicty_CAR"/>
    <property type="match status" value="1"/>
</dbReference>
<protein>
    <submittedName>
        <fullName evidence="10">Family A G protein-coupled receptor-like protein</fullName>
    </submittedName>
</protein>
<keyword evidence="6 8" id="KW-0472">Membrane</keyword>
<dbReference type="GO" id="GO:0005886">
    <property type="term" value="C:plasma membrane"/>
    <property type="evidence" value="ECO:0007669"/>
    <property type="project" value="TreeGrafter"/>
</dbReference>
<comment type="subcellular location">
    <subcellularLocation>
        <location evidence="1">Membrane</location>
        <topology evidence="1">Multi-pass membrane protein</topology>
    </subcellularLocation>
</comment>
<keyword evidence="5" id="KW-0406">Ion transport</keyword>
<evidence type="ECO:0000256" key="3">
    <source>
        <dbReference type="ARBA" id="ARBA00022692"/>
    </source>
</evidence>
<dbReference type="Proteomes" id="UP000799324">
    <property type="component" value="Unassembled WGS sequence"/>
</dbReference>
<feature type="transmembrane region" description="Helical" evidence="8">
    <location>
        <begin position="365"/>
        <end position="385"/>
    </location>
</feature>
<evidence type="ECO:0000256" key="7">
    <source>
        <dbReference type="SAM" id="MobiDB-lite"/>
    </source>
</evidence>
<dbReference type="GO" id="GO:0004930">
    <property type="term" value="F:G protein-coupled receptor activity"/>
    <property type="evidence" value="ECO:0007669"/>
    <property type="project" value="TreeGrafter"/>
</dbReference>
<evidence type="ECO:0000256" key="6">
    <source>
        <dbReference type="ARBA" id="ARBA00023136"/>
    </source>
</evidence>
<feature type="domain" description="G-protein coupled receptors family 2 profile 2" evidence="9">
    <location>
        <begin position="11"/>
        <end position="191"/>
    </location>
</feature>
<dbReference type="PANTHER" id="PTHR23112:SF0">
    <property type="entry name" value="TRANSMEMBRANE PROTEIN 116"/>
    <property type="match status" value="1"/>
</dbReference>